<accession>A0ABY5IUP5</accession>
<protein>
    <submittedName>
        <fullName evidence="1">Uncharacterized protein</fullName>
    </submittedName>
</protein>
<evidence type="ECO:0000313" key="2">
    <source>
        <dbReference type="Proteomes" id="UP001059844"/>
    </source>
</evidence>
<keyword evidence="2" id="KW-1185">Reference proteome</keyword>
<evidence type="ECO:0000313" key="1">
    <source>
        <dbReference type="EMBL" id="UUC46543.1"/>
    </source>
</evidence>
<organism evidence="1 2">
    <name type="scientific">Flavobacterium cerinum</name>
    <dbReference type="NCBI Taxonomy" id="2502784"/>
    <lineage>
        <taxon>Bacteria</taxon>
        <taxon>Pseudomonadati</taxon>
        <taxon>Bacteroidota</taxon>
        <taxon>Flavobacteriia</taxon>
        <taxon>Flavobacteriales</taxon>
        <taxon>Flavobacteriaceae</taxon>
        <taxon>Flavobacterium</taxon>
    </lineage>
</organism>
<name>A0ABY5IUP5_9FLAO</name>
<sequence length="120" mass="13377">MAITSFNNILQWFLQGKKPTQSQFEATFRSFWHKEEIIPANKIEGLEQALNQKAEQAQFTEHLNDLNTHAVLFAAKENTGDKQNNLTPDNKGVKFPTVDAVNGAIGDINKAIVIINGQLV</sequence>
<proteinExistence type="predicted"/>
<gene>
    <name evidence="1" type="ORF">NOX80_04915</name>
</gene>
<reference evidence="1" key="1">
    <citation type="submission" date="2022-07" db="EMBL/GenBank/DDBJ databases">
        <title>Isolation, identification, and degradation of a PFOSA degrading strain from sewage treatment plant.</title>
        <authorList>
            <person name="Zhang L."/>
            <person name="Huo Y."/>
        </authorList>
    </citation>
    <scope>NUCLEOTIDE SEQUENCE</scope>
    <source>
        <strain evidence="1">C1</strain>
    </source>
</reference>
<dbReference type="RefSeq" id="WP_256552207.1">
    <property type="nucleotide sequence ID" value="NZ_CP101751.1"/>
</dbReference>
<dbReference type="EMBL" id="CP101751">
    <property type="protein sequence ID" value="UUC46543.1"/>
    <property type="molecule type" value="Genomic_DNA"/>
</dbReference>
<dbReference type="Proteomes" id="UP001059844">
    <property type="component" value="Chromosome"/>
</dbReference>